<proteinExistence type="predicted"/>
<comment type="caution">
    <text evidence="1">The sequence shown here is derived from an EMBL/GenBank/DDBJ whole genome shotgun (WGS) entry which is preliminary data.</text>
</comment>
<dbReference type="Proteomes" id="UP000283530">
    <property type="component" value="Unassembled WGS sequence"/>
</dbReference>
<dbReference type="AlphaFoldDB" id="A0A3S3MAG5"/>
<reference evidence="1 2" key="1">
    <citation type="journal article" date="2019" name="Nat. Plants">
        <title>Stout camphor tree genome fills gaps in understanding of flowering plant genome evolution.</title>
        <authorList>
            <person name="Chaw S.M."/>
            <person name="Liu Y.C."/>
            <person name="Wu Y.W."/>
            <person name="Wang H.Y."/>
            <person name="Lin C.I."/>
            <person name="Wu C.S."/>
            <person name="Ke H.M."/>
            <person name="Chang L.Y."/>
            <person name="Hsu C.Y."/>
            <person name="Yang H.T."/>
            <person name="Sudianto E."/>
            <person name="Hsu M.H."/>
            <person name="Wu K.P."/>
            <person name="Wang L.N."/>
            <person name="Leebens-Mack J.H."/>
            <person name="Tsai I.J."/>
        </authorList>
    </citation>
    <scope>NUCLEOTIDE SEQUENCE [LARGE SCALE GENOMIC DNA]</scope>
    <source>
        <strain evidence="2">cv. Chaw 1501</strain>
        <tissue evidence="1">Young leaves</tissue>
    </source>
</reference>
<protein>
    <submittedName>
        <fullName evidence="1">Uncharacterized protein</fullName>
    </submittedName>
</protein>
<gene>
    <name evidence="1" type="ORF">CKAN_00855600</name>
</gene>
<organism evidence="1 2">
    <name type="scientific">Cinnamomum micranthum f. kanehirae</name>
    <dbReference type="NCBI Taxonomy" id="337451"/>
    <lineage>
        <taxon>Eukaryota</taxon>
        <taxon>Viridiplantae</taxon>
        <taxon>Streptophyta</taxon>
        <taxon>Embryophyta</taxon>
        <taxon>Tracheophyta</taxon>
        <taxon>Spermatophyta</taxon>
        <taxon>Magnoliopsida</taxon>
        <taxon>Magnoliidae</taxon>
        <taxon>Laurales</taxon>
        <taxon>Lauraceae</taxon>
        <taxon>Cinnamomum</taxon>
    </lineage>
</organism>
<dbReference type="EMBL" id="QPKB01000003">
    <property type="protein sequence ID" value="RWR79952.1"/>
    <property type="molecule type" value="Genomic_DNA"/>
</dbReference>
<accession>A0A3S3MAG5</accession>
<evidence type="ECO:0000313" key="2">
    <source>
        <dbReference type="Proteomes" id="UP000283530"/>
    </source>
</evidence>
<sequence>MLVADSQSIMRSILQRGHDLSICDPSALYLAVEQLTLLLLLQEALLHQGALSILSVSAHLFSVEPVVLAVS</sequence>
<evidence type="ECO:0000313" key="1">
    <source>
        <dbReference type="EMBL" id="RWR79952.1"/>
    </source>
</evidence>
<keyword evidence="2" id="KW-1185">Reference proteome</keyword>
<name>A0A3S3MAG5_9MAGN</name>